<keyword evidence="2" id="KW-1185">Reference proteome</keyword>
<evidence type="ECO:0000313" key="2">
    <source>
        <dbReference type="Proteomes" id="UP001497623"/>
    </source>
</evidence>
<evidence type="ECO:0000313" key="1">
    <source>
        <dbReference type="EMBL" id="CAL4113318.1"/>
    </source>
</evidence>
<gene>
    <name evidence="1" type="ORF">MNOR_LOCUS20094</name>
</gene>
<dbReference type="Proteomes" id="UP001497623">
    <property type="component" value="Unassembled WGS sequence"/>
</dbReference>
<feature type="non-terminal residue" evidence="1">
    <location>
        <position position="1"/>
    </location>
</feature>
<protein>
    <submittedName>
        <fullName evidence="1">Uncharacterized protein</fullName>
    </submittedName>
</protein>
<dbReference type="EMBL" id="CAXKWB010015315">
    <property type="protein sequence ID" value="CAL4113318.1"/>
    <property type="molecule type" value="Genomic_DNA"/>
</dbReference>
<sequence length="130" mass="14288">RRVQQFMDLTSANSCHGTYRTVKFNSLYDKGLPGERLRCNHYINNSGATNSRALYELENVADSPWTEGIVYGLEKSSAGFAIFTRTKPASTLGWSGIGHLIAGLPELRAAIEKYNIKDIVISNCVNSGSD</sequence>
<name>A0AAV2R2M6_MEGNR</name>
<reference evidence="1 2" key="1">
    <citation type="submission" date="2024-05" db="EMBL/GenBank/DDBJ databases">
        <authorList>
            <person name="Wallberg A."/>
        </authorList>
    </citation>
    <scope>NUCLEOTIDE SEQUENCE [LARGE SCALE GENOMIC DNA]</scope>
</reference>
<proteinExistence type="predicted"/>
<comment type="caution">
    <text evidence="1">The sequence shown here is derived from an EMBL/GenBank/DDBJ whole genome shotgun (WGS) entry which is preliminary data.</text>
</comment>
<dbReference type="AlphaFoldDB" id="A0AAV2R2M6"/>
<accession>A0AAV2R2M6</accession>
<organism evidence="1 2">
    <name type="scientific">Meganyctiphanes norvegica</name>
    <name type="common">Northern krill</name>
    <name type="synonym">Thysanopoda norvegica</name>
    <dbReference type="NCBI Taxonomy" id="48144"/>
    <lineage>
        <taxon>Eukaryota</taxon>
        <taxon>Metazoa</taxon>
        <taxon>Ecdysozoa</taxon>
        <taxon>Arthropoda</taxon>
        <taxon>Crustacea</taxon>
        <taxon>Multicrustacea</taxon>
        <taxon>Malacostraca</taxon>
        <taxon>Eumalacostraca</taxon>
        <taxon>Eucarida</taxon>
        <taxon>Euphausiacea</taxon>
        <taxon>Euphausiidae</taxon>
        <taxon>Meganyctiphanes</taxon>
    </lineage>
</organism>